<feature type="domain" description="Histidine kinase" evidence="12">
    <location>
        <begin position="518"/>
        <end position="730"/>
    </location>
</feature>
<dbReference type="GO" id="GO:0030295">
    <property type="term" value="F:protein kinase activator activity"/>
    <property type="evidence" value="ECO:0007669"/>
    <property type="project" value="TreeGrafter"/>
</dbReference>
<accession>A0A841RDJ1</accession>
<evidence type="ECO:0000256" key="10">
    <source>
        <dbReference type="ARBA" id="ARBA00023012"/>
    </source>
</evidence>
<dbReference type="GO" id="GO:0000156">
    <property type="term" value="F:phosphorelay response regulator activity"/>
    <property type="evidence" value="ECO:0007669"/>
    <property type="project" value="TreeGrafter"/>
</dbReference>
<dbReference type="GO" id="GO:0016020">
    <property type="term" value="C:membrane"/>
    <property type="evidence" value="ECO:0007669"/>
    <property type="project" value="UniProtKB-SubCell"/>
</dbReference>
<dbReference type="SMART" id="SM00091">
    <property type="entry name" value="PAS"/>
    <property type="match status" value="3"/>
</dbReference>
<evidence type="ECO:0000313" key="15">
    <source>
        <dbReference type="EMBL" id="MBB6481696.1"/>
    </source>
</evidence>
<dbReference type="InterPro" id="IPR005467">
    <property type="entry name" value="His_kinase_dom"/>
</dbReference>
<dbReference type="Gene3D" id="3.30.450.20">
    <property type="entry name" value="PAS domain"/>
    <property type="match status" value="3"/>
</dbReference>
<keyword evidence="16" id="KW-1185">Reference proteome</keyword>
<dbReference type="Pfam" id="PF13426">
    <property type="entry name" value="PAS_9"/>
    <property type="match status" value="2"/>
</dbReference>
<evidence type="ECO:0000256" key="8">
    <source>
        <dbReference type="ARBA" id="ARBA00022840"/>
    </source>
</evidence>
<dbReference type="Proteomes" id="UP000587760">
    <property type="component" value="Unassembled WGS sequence"/>
</dbReference>
<organism evidence="15 16">
    <name type="scientific">Spirochaeta isovalerica</name>
    <dbReference type="NCBI Taxonomy" id="150"/>
    <lineage>
        <taxon>Bacteria</taxon>
        <taxon>Pseudomonadati</taxon>
        <taxon>Spirochaetota</taxon>
        <taxon>Spirochaetia</taxon>
        <taxon>Spirochaetales</taxon>
        <taxon>Spirochaetaceae</taxon>
        <taxon>Spirochaeta</taxon>
    </lineage>
</organism>
<dbReference type="NCBIfam" id="TIGR00229">
    <property type="entry name" value="sensory_box"/>
    <property type="match status" value="2"/>
</dbReference>
<dbReference type="EMBL" id="JACHGJ010000007">
    <property type="protein sequence ID" value="MBB6481696.1"/>
    <property type="molecule type" value="Genomic_DNA"/>
</dbReference>
<evidence type="ECO:0000256" key="11">
    <source>
        <dbReference type="ARBA" id="ARBA00023136"/>
    </source>
</evidence>
<keyword evidence="8" id="KW-0067">ATP-binding</keyword>
<dbReference type="SMART" id="SM00387">
    <property type="entry name" value="HATPase_c"/>
    <property type="match status" value="1"/>
</dbReference>
<dbReference type="InterPro" id="IPR013767">
    <property type="entry name" value="PAS_fold"/>
</dbReference>
<dbReference type="GO" id="GO:0006355">
    <property type="term" value="P:regulation of DNA-templated transcription"/>
    <property type="evidence" value="ECO:0007669"/>
    <property type="project" value="InterPro"/>
</dbReference>
<dbReference type="SUPFAM" id="SSF55785">
    <property type="entry name" value="PYP-like sensor domain (PAS domain)"/>
    <property type="match status" value="3"/>
</dbReference>
<dbReference type="CDD" id="cd00130">
    <property type="entry name" value="PAS"/>
    <property type="match status" value="3"/>
</dbReference>
<keyword evidence="9" id="KW-1133">Transmembrane helix</keyword>
<evidence type="ECO:0000256" key="5">
    <source>
        <dbReference type="ARBA" id="ARBA00022692"/>
    </source>
</evidence>
<evidence type="ECO:0000259" key="14">
    <source>
        <dbReference type="PROSITE" id="PS50113"/>
    </source>
</evidence>
<keyword evidence="6" id="KW-0547">Nucleotide-binding</keyword>
<feature type="domain" description="PAS" evidence="13">
    <location>
        <begin position="304"/>
        <end position="347"/>
    </location>
</feature>
<sequence>MGPEKKTLLFLTEKKASVNVETKALAGAGFAVVLCSSKEDVIRRLEEERILNPLVIIGLTGKNPAEWVDSERAIHRFHNTPLLYYTKEADSDFFRILDQSLHNGIVPAEAGSAFLIHSIEKFFSRKHEVPFRRFINIVKETNHSPRQDQYGFLIAGLVDAIIVDSKEGQIIEVNNKACRILELSRDQMIEGQIYKSGWTFIHEDLTPFPIKEHPHLIAREKKESVNNIIMGINRPGKETLWLSSSSIPVISQENGELEGVITSFRDISEYVSIRKDNLRMAAIFTHADWGVAMGSANTDTIEKVNPAYARMHGYEPEEMTGLDITSVFAPEERKKIPRHIKIACERGHHRFEASHLKKDGTVFPTINALTIIYDHEGNPLFRAVNVVDLTEMKKKENQLREAKEYSEILFNNSPIAIYSVDKEGKIVDFNQQAEEITGFKKEEVIGRHLDLVREELLSETVLASEFKITTRDNEEKIIERYSSELCDFNGSAIGEVNSFIDITEWKRLEEYKSDIERIIRHDLKTPLNSIIGFPKLMLTDENLSDEYREYLMIIFLAGQNMLNLINASLNLYRLEQGSYNFSMEKIELITILKQIRKTLRDECSRKKNNIRIELNSGPLERDYEIDLMTEKSFIFMILLNLAKNAVEASPIGEDVIISIKKGDQLEISIHNKGAVPESVREHFFEKNYTYGKKHGNGLGTYSAKLMANALGADLTFTTDDTEGTTLFLKL</sequence>
<evidence type="ECO:0000256" key="3">
    <source>
        <dbReference type="ARBA" id="ARBA00012438"/>
    </source>
</evidence>
<dbReference type="GO" id="GO:0005524">
    <property type="term" value="F:ATP binding"/>
    <property type="evidence" value="ECO:0007669"/>
    <property type="project" value="UniProtKB-KW"/>
</dbReference>
<dbReference type="InterPro" id="IPR000700">
    <property type="entry name" value="PAS-assoc_C"/>
</dbReference>
<feature type="domain" description="PAS" evidence="13">
    <location>
        <begin position="402"/>
        <end position="455"/>
    </location>
</feature>
<comment type="catalytic activity">
    <reaction evidence="1">
        <text>ATP + protein L-histidine = ADP + protein N-phospho-L-histidine.</text>
        <dbReference type="EC" id="2.7.13.3"/>
    </reaction>
</comment>
<evidence type="ECO:0000256" key="6">
    <source>
        <dbReference type="ARBA" id="ARBA00022741"/>
    </source>
</evidence>
<dbReference type="InterPro" id="IPR035965">
    <property type="entry name" value="PAS-like_dom_sf"/>
</dbReference>
<dbReference type="SUPFAM" id="SSF47384">
    <property type="entry name" value="Homodimeric domain of signal transducing histidine kinase"/>
    <property type="match status" value="1"/>
</dbReference>
<dbReference type="PROSITE" id="PS50113">
    <property type="entry name" value="PAC"/>
    <property type="match status" value="1"/>
</dbReference>
<name>A0A841RDJ1_9SPIO</name>
<dbReference type="Pfam" id="PF02518">
    <property type="entry name" value="HATPase_c"/>
    <property type="match status" value="1"/>
</dbReference>
<gene>
    <name evidence="15" type="ORF">HNR50_003376</name>
</gene>
<dbReference type="PANTHER" id="PTHR42878">
    <property type="entry name" value="TWO-COMPONENT HISTIDINE KINASE"/>
    <property type="match status" value="1"/>
</dbReference>
<reference evidence="15 16" key="1">
    <citation type="submission" date="2020-08" db="EMBL/GenBank/DDBJ databases">
        <title>Genomic Encyclopedia of Type Strains, Phase IV (KMG-IV): sequencing the most valuable type-strain genomes for metagenomic binning, comparative biology and taxonomic classification.</title>
        <authorList>
            <person name="Goeker M."/>
        </authorList>
    </citation>
    <scope>NUCLEOTIDE SEQUENCE [LARGE SCALE GENOMIC DNA]</scope>
    <source>
        <strain evidence="15 16">DSM 2461</strain>
    </source>
</reference>
<evidence type="ECO:0000256" key="1">
    <source>
        <dbReference type="ARBA" id="ARBA00000085"/>
    </source>
</evidence>
<evidence type="ECO:0000256" key="4">
    <source>
        <dbReference type="ARBA" id="ARBA00022679"/>
    </source>
</evidence>
<dbReference type="EC" id="2.7.13.3" evidence="3"/>
<keyword evidence="11" id="KW-0472">Membrane</keyword>
<dbReference type="Pfam" id="PF00989">
    <property type="entry name" value="PAS"/>
    <property type="match status" value="1"/>
</dbReference>
<dbReference type="InterPro" id="IPR003661">
    <property type="entry name" value="HisK_dim/P_dom"/>
</dbReference>
<protein>
    <recommendedName>
        <fullName evidence="3">histidine kinase</fullName>
        <ecNumber evidence="3">2.7.13.3</ecNumber>
    </recommendedName>
</protein>
<comment type="caution">
    <text evidence="15">The sequence shown here is derived from an EMBL/GenBank/DDBJ whole genome shotgun (WGS) entry which is preliminary data.</text>
</comment>
<evidence type="ECO:0000256" key="2">
    <source>
        <dbReference type="ARBA" id="ARBA00004141"/>
    </source>
</evidence>
<comment type="subcellular location">
    <subcellularLocation>
        <location evidence="2">Membrane</location>
        <topology evidence="2">Multi-pass membrane protein</topology>
    </subcellularLocation>
</comment>
<dbReference type="AlphaFoldDB" id="A0A841RDJ1"/>
<dbReference type="InterPro" id="IPR036097">
    <property type="entry name" value="HisK_dim/P_sf"/>
</dbReference>
<dbReference type="PANTHER" id="PTHR42878:SF7">
    <property type="entry name" value="SENSOR HISTIDINE KINASE GLRK"/>
    <property type="match status" value="1"/>
</dbReference>
<dbReference type="Gene3D" id="3.30.565.10">
    <property type="entry name" value="Histidine kinase-like ATPase, C-terminal domain"/>
    <property type="match status" value="1"/>
</dbReference>
<dbReference type="CDD" id="cd00082">
    <property type="entry name" value="HisKA"/>
    <property type="match status" value="1"/>
</dbReference>
<dbReference type="RefSeq" id="WP_184747932.1">
    <property type="nucleotide sequence ID" value="NZ_JACHGJ010000007.1"/>
</dbReference>
<proteinExistence type="predicted"/>
<dbReference type="SUPFAM" id="SSF55874">
    <property type="entry name" value="ATPase domain of HSP90 chaperone/DNA topoisomerase II/histidine kinase"/>
    <property type="match status" value="1"/>
</dbReference>
<dbReference type="Gene3D" id="1.10.287.130">
    <property type="match status" value="1"/>
</dbReference>
<dbReference type="InterPro" id="IPR000014">
    <property type="entry name" value="PAS"/>
</dbReference>
<keyword evidence="5" id="KW-0812">Transmembrane</keyword>
<keyword evidence="10" id="KW-0902">Two-component regulatory system</keyword>
<evidence type="ECO:0000313" key="16">
    <source>
        <dbReference type="Proteomes" id="UP000587760"/>
    </source>
</evidence>
<dbReference type="PROSITE" id="PS50112">
    <property type="entry name" value="PAS"/>
    <property type="match status" value="2"/>
</dbReference>
<keyword evidence="4" id="KW-0808">Transferase</keyword>
<feature type="domain" description="PAC" evidence="14">
    <location>
        <begin position="349"/>
        <end position="401"/>
    </location>
</feature>
<evidence type="ECO:0000259" key="12">
    <source>
        <dbReference type="PROSITE" id="PS50109"/>
    </source>
</evidence>
<dbReference type="GO" id="GO:0000155">
    <property type="term" value="F:phosphorelay sensor kinase activity"/>
    <property type="evidence" value="ECO:0007669"/>
    <property type="project" value="InterPro"/>
</dbReference>
<dbReference type="InterPro" id="IPR036890">
    <property type="entry name" value="HATPase_C_sf"/>
</dbReference>
<dbReference type="SMART" id="SM00388">
    <property type="entry name" value="HisKA"/>
    <property type="match status" value="1"/>
</dbReference>
<dbReference type="InterPro" id="IPR003594">
    <property type="entry name" value="HATPase_dom"/>
</dbReference>
<evidence type="ECO:0000259" key="13">
    <source>
        <dbReference type="PROSITE" id="PS50112"/>
    </source>
</evidence>
<dbReference type="InterPro" id="IPR050351">
    <property type="entry name" value="BphY/WalK/GraS-like"/>
</dbReference>
<dbReference type="GO" id="GO:0007234">
    <property type="term" value="P:osmosensory signaling via phosphorelay pathway"/>
    <property type="evidence" value="ECO:0007669"/>
    <property type="project" value="TreeGrafter"/>
</dbReference>
<evidence type="ECO:0000256" key="7">
    <source>
        <dbReference type="ARBA" id="ARBA00022777"/>
    </source>
</evidence>
<keyword evidence="7" id="KW-0418">Kinase</keyword>
<dbReference type="PROSITE" id="PS50109">
    <property type="entry name" value="HIS_KIN"/>
    <property type="match status" value="1"/>
</dbReference>
<evidence type="ECO:0000256" key="9">
    <source>
        <dbReference type="ARBA" id="ARBA00022989"/>
    </source>
</evidence>
<dbReference type="Pfam" id="PF00512">
    <property type="entry name" value="HisKA"/>
    <property type="match status" value="1"/>
</dbReference>